<feature type="compositionally biased region" description="Polar residues" evidence="4">
    <location>
        <begin position="68"/>
        <end position="81"/>
    </location>
</feature>
<dbReference type="SUPFAM" id="SSF50044">
    <property type="entry name" value="SH3-domain"/>
    <property type="match status" value="1"/>
</dbReference>
<dbReference type="SMART" id="SM00326">
    <property type="entry name" value="SH3"/>
    <property type="match status" value="1"/>
</dbReference>
<evidence type="ECO:0000256" key="4">
    <source>
        <dbReference type="SAM" id="MobiDB-lite"/>
    </source>
</evidence>
<dbReference type="PANTHER" id="PTHR12301:SF4">
    <property type="entry name" value="SAM DOMAIN-CONTAINING PROTEIN SAMSN-1"/>
    <property type="match status" value="1"/>
</dbReference>
<evidence type="ECO:0000313" key="7">
    <source>
        <dbReference type="Proteomes" id="UP000694546"/>
    </source>
</evidence>
<gene>
    <name evidence="6" type="primary">samsn1b</name>
</gene>
<feature type="compositionally biased region" description="Basic and acidic residues" evidence="4">
    <location>
        <begin position="29"/>
        <end position="46"/>
    </location>
</feature>
<dbReference type="SUPFAM" id="SSF47769">
    <property type="entry name" value="SAM/Pointed domain"/>
    <property type="match status" value="1"/>
</dbReference>
<keyword evidence="1 3" id="KW-0728">SH3 domain</keyword>
<keyword evidence="2" id="KW-0597">Phosphoprotein</keyword>
<feature type="compositionally biased region" description="Low complexity" evidence="4">
    <location>
        <begin position="167"/>
        <end position="195"/>
    </location>
</feature>
<dbReference type="Ensembl" id="ENSGMOT00000009434.2">
    <property type="protein sequence ID" value="ENSGMOP00000009184.2"/>
    <property type="gene ID" value="ENSGMOG00000008566.2"/>
</dbReference>
<sequence length="413" mass="45217">MGLVRRSGRNSTPLPGQRPPSQGKHKKGRVGDEEERREQEKDEGDGGGRLQKRGGPPCHYWSPGDPPQTGTAASVHTTTQHRVPPEPWDYVFHGALVSRIAQWDPSEGVAGVQKSQRAAKGSSPSPAPPSLRDEEDAAESPSGEQRARSQDQVSRVHVSPGGQQRRSSNLSESLDSLNSGQSSSSGVTSGSICSSNRNSLRAEEDLLHPARSCARARVHTDFVPSPYDMESLRLKVGDVIDVIAKPTMGIWRGMLNGNIGSFKFVYVDILEDRGSEKCLSHRPGSKPRPDSLEELLKQHSLGECSSILRLHGHQEVEALARLRDRHPAELNEIGPDNRRRLLAAAESLQEPQRGRERHQGSETPSERSMMDVESRPRDSGCHMPSDCSDNGRDDSEINFLNISSPTLDQISAV</sequence>
<dbReference type="Gene3D" id="1.10.150.50">
    <property type="entry name" value="Transcription Factor, Ets-1"/>
    <property type="match status" value="1"/>
</dbReference>
<protein>
    <submittedName>
        <fullName evidence="6">SAM domain, SH3 domain and nuclear localisation signals 1b</fullName>
    </submittedName>
</protein>
<evidence type="ECO:0000256" key="2">
    <source>
        <dbReference type="ARBA" id="ARBA00022553"/>
    </source>
</evidence>
<organism evidence="6 7">
    <name type="scientific">Gadus morhua</name>
    <name type="common">Atlantic cod</name>
    <dbReference type="NCBI Taxonomy" id="8049"/>
    <lineage>
        <taxon>Eukaryota</taxon>
        <taxon>Metazoa</taxon>
        <taxon>Chordata</taxon>
        <taxon>Craniata</taxon>
        <taxon>Vertebrata</taxon>
        <taxon>Euteleostomi</taxon>
        <taxon>Actinopterygii</taxon>
        <taxon>Neopterygii</taxon>
        <taxon>Teleostei</taxon>
        <taxon>Neoteleostei</taxon>
        <taxon>Acanthomorphata</taxon>
        <taxon>Zeiogadaria</taxon>
        <taxon>Gadariae</taxon>
        <taxon>Gadiformes</taxon>
        <taxon>Gadoidei</taxon>
        <taxon>Gadidae</taxon>
        <taxon>Gadus</taxon>
    </lineage>
</organism>
<reference evidence="6" key="1">
    <citation type="submission" date="2025-08" db="UniProtKB">
        <authorList>
            <consortium name="Ensembl"/>
        </authorList>
    </citation>
    <scope>IDENTIFICATION</scope>
</reference>
<evidence type="ECO:0000313" key="6">
    <source>
        <dbReference type="Ensembl" id="ENSGMOP00000009184.2"/>
    </source>
</evidence>
<dbReference type="Pfam" id="PF07653">
    <property type="entry name" value="SH3_2"/>
    <property type="match status" value="1"/>
</dbReference>
<feature type="region of interest" description="Disordered" evidence="4">
    <location>
        <begin position="104"/>
        <end position="195"/>
    </location>
</feature>
<dbReference type="InterPro" id="IPR051725">
    <property type="entry name" value="SAM-SH3_domain_protein"/>
</dbReference>
<dbReference type="InterPro" id="IPR013761">
    <property type="entry name" value="SAM/pointed_sf"/>
</dbReference>
<dbReference type="Proteomes" id="UP000694546">
    <property type="component" value="Chromosome 7"/>
</dbReference>
<dbReference type="InterPro" id="IPR001452">
    <property type="entry name" value="SH3_domain"/>
</dbReference>
<keyword evidence="7" id="KW-1185">Reference proteome</keyword>
<feature type="region of interest" description="Disordered" evidence="4">
    <location>
        <begin position="346"/>
        <end position="398"/>
    </location>
</feature>
<dbReference type="PROSITE" id="PS50002">
    <property type="entry name" value="SH3"/>
    <property type="match status" value="1"/>
</dbReference>
<dbReference type="Pfam" id="PF12485">
    <property type="entry name" value="SPIDER"/>
    <property type="match status" value="1"/>
</dbReference>
<reference evidence="6" key="2">
    <citation type="submission" date="2025-09" db="UniProtKB">
        <authorList>
            <consortium name="Ensembl"/>
        </authorList>
    </citation>
    <scope>IDENTIFICATION</scope>
</reference>
<dbReference type="AlphaFoldDB" id="A0A8C4Z815"/>
<evidence type="ECO:0000256" key="3">
    <source>
        <dbReference type="PROSITE-ProRule" id="PRU00192"/>
    </source>
</evidence>
<dbReference type="PANTHER" id="PTHR12301">
    <property type="entry name" value="SAM-DOMAIN, SH3 AND NUCLEAR LOCALIZATION SIGNALS PROTEIN RELATED"/>
    <property type="match status" value="1"/>
</dbReference>
<dbReference type="InterPro" id="IPR021090">
    <property type="entry name" value="SPIDER"/>
</dbReference>
<feature type="compositionally biased region" description="Basic and acidic residues" evidence="4">
    <location>
        <begin position="352"/>
        <end position="380"/>
    </location>
</feature>
<evidence type="ECO:0000256" key="1">
    <source>
        <dbReference type="ARBA" id="ARBA00022443"/>
    </source>
</evidence>
<accession>A0A8C4Z815</accession>
<feature type="domain" description="SH3" evidence="5">
    <location>
        <begin position="211"/>
        <end position="272"/>
    </location>
</feature>
<dbReference type="Gene3D" id="2.30.30.40">
    <property type="entry name" value="SH3 Domains"/>
    <property type="match status" value="1"/>
</dbReference>
<name>A0A8C4Z815_GADMO</name>
<evidence type="ECO:0000259" key="5">
    <source>
        <dbReference type="PROSITE" id="PS50002"/>
    </source>
</evidence>
<feature type="region of interest" description="Disordered" evidence="4">
    <location>
        <begin position="1"/>
        <end position="87"/>
    </location>
</feature>
<dbReference type="InterPro" id="IPR036028">
    <property type="entry name" value="SH3-like_dom_sf"/>
</dbReference>
<proteinExistence type="predicted"/>
<dbReference type="GeneTree" id="ENSGT00940000157806"/>